<dbReference type="GO" id="GO:0042597">
    <property type="term" value="C:periplasmic space"/>
    <property type="evidence" value="ECO:0007669"/>
    <property type="project" value="UniProtKB-SubCell"/>
</dbReference>
<dbReference type="GO" id="GO:0140104">
    <property type="term" value="F:molecular carrier activity"/>
    <property type="evidence" value="ECO:0007669"/>
    <property type="project" value="InterPro"/>
</dbReference>
<dbReference type="Gene3D" id="3.40.190.10">
    <property type="entry name" value="Periplasmic binding protein-like II"/>
    <property type="match status" value="2"/>
</dbReference>
<keyword evidence="5" id="KW-0574">Periplasm</keyword>
<organism evidence="7 8">
    <name type="scientific">Thermoleophilum album</name>
    <dbReference type="NCBI Taxonomy" id="29539"/>
    <lineage>
        <taxon>Bacteria</taxon>
        <taxon>Bacillati</taxon>
        <taxon>Actinomycetota</taxon>
        <taxon>Thermoleophilia</taxon>
        <taxon>Thermoleophilales</taxon>
        <taxon>Thermoleophilaceae</taxon>
        <taxon>Thermoleophilum</taxon>
    </lineage>
</organism>
<evidence type="ECO:0000256" key="5">
    <source>
        <dbReference type="ARBA" id="ARBA00022764"/>
    </source>
</evidence>
<comment type="subcellular location">
    <subcellularLocation>
        <location evidence="1">Periplasm</location>
    </subcellularLocation>
</comment>
<accession>A0A1H6FRA0</accession>
<dbReference type="EMBL" id="FNWJ01000001">
    <property type="protein sequence ID" value="SEH12294.1"/>
    <property type="molecule type" value="Genomic_DNA"/>
</dbReference>
<dbReference type="GO" id="GO:1902358">
    <property type="term" value="P:sulfate transmembrane transport"/>
    <property type="evidence" value="ECO:0007669"/>
    <property type="project" value="InterPro"/>
</dbReference>
<feature type="chain" id="PRO_5013702527" evidence="6">
    <location>
        <begin position="36"/>
        <end position="335"/>
    </location>
</feature>
<evidence type="ECO:0000256" key="6">
    <source>
        <dbReference type="SAM" id="SignalP"/>
    </source>
</evidence>
<evidence type="ECO:0000256" key="4">
    <source>
        <dbReference type="ARBA" id="ARBA00022729"/>
    </source>
</evidence>
<evidence type="ECO:0000256" key="1">
    <source>
        <dbReference type="ARBA" id="ARBA00004418"/>
    </source>
</evidence>
<keyword evidence="8" id="KW-1185">Reference proteome</keyword>
<dbReference type="NCBIfam" id="TIGR00971">
    <property type="entry name" value="3a0106s03"/>
    <property type="match status" value="1"/>
</dbReference>
<name>A0A1H6FRA0_THEAL</name>
<dbReference type="Proteomes" id="UP000222056">
    <property type="component" value="Unassembled WGS sequence"/>
</dbReference>
<dbReference type="SUPFAM" id="SSF53850">
    <property type="entry name" value="Periplasmic binding protein-like II"/>
    <property type="match status" value="1"/>
</dbReference>
<evidence type="ECO:0000256" key="2">
    <source>
        <dbReference type="ARBA" id="ARBA00006099"/>
    </source>
</evidence>
<dbReference type="STRING" id="29539.SAMN02745716_1045"/>
<dbReference type="Pfam" id="PF13531">
    <property type="entry name" value="SBP_bac_11"/>
    <property type="match status" value="1"/>
</dbReference>
<dbReference type="PANTHER" id="PTHR30368:SF2">
    <property type="entry name" value="SULFATE-BINDING PROTEIN"/>
    <property type="match status" value="1"/>
</dbReference>
<feature type="signal peptide" evidence="6">
    <location>
        <begin position="1"/>
        <end position="35"/>
    </location>
</feature>
<dbReference type="AlphaFoldDB" id="A0A1H6FRA0"/>
<proteinExistence type="inferred from homology"/>
<dbReference type="PANTHER" id="PTHR30368">
    <property type="entry name" value="SULFATE-BINDING PROTEIN"/>
    <property type="match status" value="1"/>
</dbReference>
<evidence type="ECO:0000256" key="3">
    <source>
        <dbReference type="ARBA" id="ARBA00022448"/>
    </source>
</evidence>
<comment type="similarity">
    <text evidence="2">Belongs to the prokaryotic sulfate-binding protein family.</text>
</comment>
<evidence type="ECO:0000313" key="7">
    <source>
        <dbReference type="EMBL" id="SEH12294.1"/>
    </source>
</evidence>
<protein>
    <submittedName>
        <fullName evidence="7">Sulfate transport system substrate-binding protein</fullName>
    </submittedName>
</protein>
<evidence type="ECO:0000313" key="8">
    <source>
        <dbReference type="Proteomes" id="UP000222056"/>
    </source>
</evidence>
<keyword evidence="3" id="KW-0813">Transport</keyword>
<keyword evidence="4 6" id="KW-0732">Signal</keyword>
<reference evidence="8" key="1">
    <citation type="submission" date="2016-10" db="EMBL/GenBank/DDBJ databases">
        <authorList>
            <person name="Varghese N."/>
            <person name="Submissions S."/>
        </authorList>
    </citation>
    <scope>NUCLEOTIDE SEQUENCE [LARGE SCALE GENOMIC DNA]</scope>
    <source>
        <strain evidence="8">ATCC 35263</strain>
    </source>
</reference>
<gene>
    <name evidence="7" type="ORF">SAMN02745716_1045</name>
</gene>
<dbReference type="InterPro" id="IPR005669">
    <property type="entry name" value="Thiosulph/SO4-bd"/>
</dbReference>
<sequence>MTEDSRPLPTRRAVRSARALSATLAAVLLATLAAACGGSATTGGSRSVSLVGFSTPQVVYDEVIPAFQRTKGGKDVRVSTSFGPSGEQSRAVAGGLKADIVNFSIEPDVTRLVDAGIVPKDWKRRARGGFVAHSVVALIVRPGNPRRIRGWDDLLRPGIQVVTPNTQTSGAAKWNLIAAYAARGPRFVERLLREHVKVQPKSGREALQTFTSGVGDVLVSYESEAITARRKGQRLDLVIPDETLRIDLPIALTKSGERSTAARAFLDYLFTAAAQRVWAEWGYRPQDPEVAREFAERFPAPRRLHTISELGGWRRVDAQLFDPEKGLVSRIEARR</sequence>